<accession>A0A8J5I7Q2</accession>
<gene>
    <name evidence="2" type="ORF">ZIOFF_002542</name>
</gene>
<evidence type="ECO:0000256" key="1">
    <source>
        <dbReference type="SAM" id="MobiDB-lite"/>
    </source>
</evidence>
<dbReference type="GO" id="GO:0009630">
    <property type="term" value="P:gravitropism"/>
    <property type="evidence" value="ECO:0007669"/>
    <property type="project" value="TreeGrafter"/>
</dbReference>
<proteinExistence type="predicted"/>
<organism evidence="2 3">
    <name type="scientific">Zingiber officinale</name>
    <name type="common">Ginger</name>
    <name type="synonym">Amomum zingiber</name>
    <dbReference type="NCBI Taxonomy" id="94328"/>
    <lineage>
        <taxon>Eukaryota</taxon>
        <taxon>Viridiplantae</taxon>
        <taxon>Streptophyta</taxon>
        <taxon>Embryophyta</taxon>
        <taxon>Tracheophyta</taxon>
        <taxon>Spermatophyta</taxon>
        <taxon>Magnoliopsida</taxon>
        <taxon>Liliopsida</taxon>
        <taxon>Zingiberales</taxon>
        <taxon>Zingiberaceae</taxon>
        <taxon>Zingiber</taxon>
    </lineage>
</organism>
<name>A0A8J5I7Q2_ZINOF</name>
<dbReference type="GO" id="GO:0005634">
    <property type="term" value="C:nucleus"/>
    <property type="evidence" value="ECO:0007669"/>
    <property type="project" value="TreeGrafter"/>
</dbReference>
<dbReference type="Proteomes" id="UP000734854">
    <property type="component" value="Unassembled WGS sequence"/>
</dbReference>
<dbReference type="AlphaFoldDB" id="A0A8J5I7Q2"/>
<feature type="compositionally biased region" description="Low complexity" evidence="1">
    <location>
        <begin position="25"/>
        <end position="39"/>
    </location>
</feature>
<reference evidence="2 3" key="1">
    <citation type="submission" date="2020-08" db="EMBL/GenBank/DDBJ databases">
        <title>Plant Genome Project.</title>
        <authorList>
            <person name="Zhang R.-G."/>
        </authorList>
    </citation>
    <scope>NUCLEOTIDE SEQUENCE [LARGE SCALE GENOMIC DNA]</scope>
    <source>
        <tissue evidence="2">Rhizome</tissue>
    </source>
</reference>
<dbReference type="PANTHER" id="PTHR34946:SF2">
    <property type="entry name" value="OS04G0386300 PROTEIN"/>
    <property type="match status" value="1"/>
</dbReference>
<comment type="caution">
    <text evidence="2">The sequence shown here is derived from an EMBL/GenBank/DDBJ whole genome shotgun (WGS) entry which is preliminary data.</text>
</comment>
<evidence type="ECO:0000313" key="3">
    <source>
        <dbReference type="Proteomes" id="UP000734854"/>
    </source>
</evidence>
<protein>
    <submittedName>
        <fullName evidence="2">Uncharacterized protein</fullName>
    </submittedName>
</protein>
<dbReference type="EMBL" id="JACMSC010000001">
    <property type="protein sequence ID" value="KAG6537448.1"/>
    <property type="molecule type" value="Genomic_DNA"/>
</dbReference>
<keyword evidence="3" id="KW-1185">Reference proteome</keyword>
<evidence type="ECO:0000313" key="2">
    <source>
        <dbReference type="EMBL" id="KAG6537448.1"/>
    </source>
</evidence>
<sequence length="159" mass="18694">MYTLTGVVDADKDNRPRELQLLVQSSTSLPSESPTSMTSVKEEPNSYAKKLQLLRQHTTEQIRLAAVEKAYIERTRELTTRELDLAKKEFARAKLVCEQAREELQDIKLYTFYMELDLQKPYPTRGSDLLTWEFTNLKYSRVEIDEVQFEWAECMLDYI</sequence>
<dbReference type="PANTHER" id="PTHR34946">
    <property type="entry name" value="OS03G0310200 PROTEIN"/>
    <property type="match status" value="1"/>
</dbReference>
<feature type="region of interest" description="Disordered" evidence="1">
    <location>
        <begin position="24"/>
        <end position="43"/>
    </location>
</feature>